<protein>
    <submittedName>
        <fullName evidence="3">Uncharacterized protein</fullName>
    </submittedName>
</protein>
<feature type="region of interest" description="Disordered" evidence="1">
    <location>
        <begin position="72"/>
        <end position="102"/>
    </location>
</feature>
<dbReference type="AlphaFoldDB" id="A0A915NLR8"/>
<sequence>MLQAFGRMRKMKWTEDERRTAQLSEERRGREITEDQQKMLNEEILLIDKQLPSILLSTKNDEDDEQQQIDTQPNLEINNPSCSSQQHSPATSPGCSSTHSSRSFHLHFPSTMSSLRKSGINLVRNIPNNLRRSSIAMFQVNFLKEILFKKLIFKFWMGNVSITSFEEDTTNNNFKIQNSIEQSSTTTPINNNILEQNEKQNFQRIRYRGFGGMTILATRKKSGITSNSNNCGAAKRAMRKRILAAKSALRRLSNTSSSSNVPTSSSDLSASTKGLFCNGEDELELWHHQTNPVKFVEEKREFKLKNILKANCENEEEEDEFCGGPSLSWDPQQQRQIKEQRSVISSPGSQTSRSRIHSDGSTKKPSILSRENLWPFSSLGKSSLNSSEEKKENIKKQFYPQKKISTATLLGKKRKKSSSVVFCKRGNRSNSLSALRGDLLPIEDGVNKTALELNWLVI</sequence>
<feature type="region of interest" description="Disordered" evidence="1">
    <location>
        <begin position="250"/>
        <end position="272"/>
    </location>
</feature>
<feature type="compositionally biased region" description="Polar residues" evidence="1">
    <location>
        <begin position="342"/>
        <end position="353"/>
    </location>
</feature>
<feature type="compositionally biased region" description="Low complexity" evidence="1">
    <location>
        <begin position="250"/>
        <end position="269"/>
    </location>
</feature>
<evidence type="ECO:0000313" key="3">
    <source>
        <dbReference type="WBParaSite" id="scf7180000418853.g3012"/>
    </source>
</evidence>
<dbReference type="WBParaSite" id="scf7180000418853.g3012">
    <property type="protein sequence ID" value="scf7180000418853.g3012"/>
    <property type="gene ID" value="scf7180000418853.g3012"/>
</dbReference>
<feature type="compositionally biased region" description="Polar residues" evidence="1">
    <location>
        <begin position="73"/>
        <end position="102"/>
    </location>
</feature>
<feature type="compositionally biased region" description="Basic and acidic residues" evidence="1">
    <location>
        <begin position="12"/>
        <end position="35"/>
    </location>
</feature>
<evidence type="ECO:0000256" key="1">
    <source>
        <dbReference type="SAM" id="MobiDB-lite"/>
    </source>
</evidence>
<organism evidence="2 3">
    <name type="scientific">Meloidogyne floridensis</name>
    <dbReference type="NCBI Taxonomy" id="298350"/>
    <lineage>
        <taxon>Eukaryota</taxon>
        <taxon>Metazoa</taxon>
        <taxon>Ecdysozoa</taxon>
        <taxon>Nematoda</taxon>
        <taxon>Chromadorea</taxon>
        <taxon>Rhabditida</taxon>
        <taxon>Tylenchina</taxon>
        <taxon>Tylenchomorpha</taxon>
        <taxon>Tylenchoidea</taxon>
        <taxon>Meloidogynidae</taxon>
        <taxon>Meloidogyninae</taxon>
        <taxon>Meloidogyne</taxon>
    </lineage>
</organism>
<name>A0A915NLR8_9BILA</name>
<feature type="region of interest" description="Disordered" evidence="1">
    <location>
        <begin position="1"/>
        <end position="35"/>
    </location>
</feature>
<dbReference type="Proteomes" id="UP000887560">
    <property type="component" value="Unplaced"/>
</dbReference>
<evidence type="ECO:0000313" key="2">
    <source>
        <dbReference type="Proteomes" id="UP000887560"/>
    </source>
</evidence>
<feature type="region of interest" description="Disordered" evidence="1">
    <location>
        <begin position="319"/>
        <end position="366"/>
    </location>
</feature>
<keyword evidence="2" id="KW-1185">Reference proteome</keyword>
<accession>A0A915NLR8</accession>
<reference evidence="3" key="1">
    <citation type="submission" date="2022-11" db="UniProtKB">
        <authorList>
            <consortium name="WormBaseParasite"/>
        </authorList>
    </citation>
    <scope>IDENTIFICATION</scope>
</reference>
<proteinExistence type="predicted"/>